<accession>A0A099JNB4</accession>
<dbReference type="RefSeq" id="WP_035835476.1">
    <property type="nucleotide sequence ID" value="NZ_JACHBQ010000001.1"/>
</dbReference>
<evidence type="ECO:0000256" key="5">
    <source>
        <dbReference type="PROSITE-ProRule" id="PRU00520"/>
    </source>
</evidence>
<dbReference type="AlphaFoldDB" id="A0A099JNB4"/>
<evidence type="ECO:0000313" key="10">
    <source>
        <dbReference type="Proteomes" id="UP000029864"/>
    </source>
</evidence>
<comment type="caution">
    <text evidence="8">The sequence shown here is derived from an EMBL/GenBank/DDBJ whole genome shotgun (WGS) entry which is preliminary data.</text>
</comment>
<dbReference type="PANTHER" id="PTHR47268:SF4">
    <property type="entry name" value="ACYLPHOSPHATASE"/>
    <property type="match status" value="1"/>
</dbReference>
<dbReference type="InterPro" id="IPR020456">
    <property type="entry name" value="Acylphosphatase"/>
</dbReference>
<evidence type="ECO:0000256" key="6">
    <source>
        <dbReference type="RuleBase" id="RU004168"/>
    </source>
</evidence>
<dbReference type="PANTHER" id="PTHR47268">
    <property type="entry name" value="ACYLPHOSPHATASE"/>
    <property type="match status" value="1"/>
</dbReference>
<evidence type="ECO:0000256" key="2">
    <source>
        <dbReference type="ARBA" id="ARBA00012150"/>
    </source>
</evidence>
<reference evidence="8 10" key="1">
    <citation type="submission" date="2014-08" db="EMBL/GenBank/DDBJ databases">
        <authorList>
            <person name="Sisinthy S."/>
        </authorList>
    </citation>
    <scope>NUCLEOTIDE SEQUENCE [LARGE SCALE GENOMIC DNA]</scope>
    <source>
        <strain evidence="8 10">RuG17</strain>
    </source>
</reference>
<evidence type="ECO:0000259" key="7">
    <source>
        <dbReference type="PROSITE" id="PS51160"/>
    </source>
</evidence>
<dbReference type="InterPro" id="IPR017968">
    <property type="entry name" value="Acylphosphatase_CS"/>
</dbReference>
<reference evidence="9 11" key="2">
    <citation type="submission" date="2020-08" db="EMBL/GenBank/DDBJ databases">
        <title>Sequencing the genomes of 1000 actinobacteria strains.</title>
        <authorList>
            <person name="Klenk H.-P."/>
        </authorList>
    </citation>
    <scope>NUCLEOTIDE SEQUENCE [LARGE SCALE GENOMIC DNA]</scope>
    <source>
        <strain evidence="9 11">DSM 21065</strain>
    </source>
</reference>
<dbReference type="Pfam" id="PF00708">
    <property type="entry name" value="Acylphosphatase"/>
    <property type="match status" value="1"/>
</dbReference>
<dbReference type="GO" id="GO:0003998">
    <property type="term" value="F:acylphosphatase activity"/>
    <property type="evidence" value="ECO:0007669"/>
    <property type="project" value="UniProtKB-EC"/>
</dbReference>
<gene>
    <name evidence="9" type="ORF">BJ997_000375</name>
    <name evidence="8" type="ORF">GY21_04500</name>
</gene>
<dbReference type="PROSITE" id="PS00150">
    <property type="entry name" value="ACYLPHOSPHATASE_1"/>
    <property type="match status" value="1"/>
</dbReference>
<dbReference type="Gene3D" id="3.30.70.100">
    <property type="match status" value="1"/>
</dbReference>
<comment type="similarity">
    <text evidence="1 6">Belongs to the acylphosphatase family.</text>
</comment>
<feature type="domain" description="Acylphosphatase-like" evidence="7">
    <location>
        <begin position="3"/>
        <end position="89"/>
    </location>
</feature>
<keyword evidence="10" id="KW-1185">Reference proteome</keyword>
<dbReference type="EC" id="3.6.1.7" evidence="2 5"/>
<dbReference type="STRING" id="1001240.GY21_04500"/>
<evidence type="ECO:0000256" key="3">
    <source>
        <dbReference type="ARBA" id="ARBA00015991"/>
    </source>
</evidence>
<evidence type="ECO:0000313" key="11">
    <source>
        <dbReference type="Proteomes" id="UP000561726"/>
    </source>
</evidence>
<keyword evidence="5 9" id="KW-0378">Hydrolase</keyword>
<feature type="active site" evidence="5">
    <location>
        <position position="18"/>
    </location>
</feature>
<dbReference type="Proteomes" id="UP000029864">
    <property type="component" value="Unassembled WGS sequence"/>
</dbReference>
<evidence type="ECO:0000313" key="9">
    <source>
        <dbReference type="EMBL" id="MBB5639827.1"/>
    </source>
</evidence>
<dbReference type="PROSITE" id="PS51160">
    <property type="entry name" value="ACYLPHOSPHATASE_3"/>
    <property type="match status" value="1"/>
</dbReference>
<name>A0A099JNB4_9MICO</name>
<protein>
    <recommendedName>
        <fullName evidence="3 5">acylphosphatase</fullName>
        <ecNumber evidence="2 5">3.6.1.7</ecNumber>
    </recommendedName>
</protein>
<dbReference type="EMBL" id="JACHBQ010000001">
    <property type="protein sequence ID" value="MBB5639827.1"/>
    <property type="molecule type" value="Genomic_DNA"/>
</dbReference>
<evidence type="ECO:0000256" key="1">
    <source>
        <dbReference type="ARBA" id="ARBA00005614"/>
    </source>
</evidence>
<sequence>MIRKHVIVQGHVQGVGFRYYTRGKAERWGLTGYVHNLPDGSVEVEIEGEQAAVARMLAWLQTGPSSAVVAQTRVKDVPVTGESRFSVIH</sequence>
<dbReference type="InterPro" id="IPR001792">
    <property type="entry name" value="Acylphosphatase-like_dom"/>
</dbReference>
<comment type="catalytic activity">
    <reaction evidence="4 5">
        <text>an acyl phosphate + H2O = a carboxylate + phosphate + H(+)</text>
        <dbReference type="Rhea" id="RHEA:14965"/>
        <dbReference type="ChEBI" id="CHEBI:15377"/>
        <dbReference type="ChEBI" id="CHEBI:15378"/>
        <dbReference type="ChEBI" id="CHEBI:29067"/>
        <dbReference type="ChEBI" id="CHEBI:43474"/>
        <dbReference type="ChEBI" id="CHEBI:59918"/>
        <dbReference type="EC" id="3.6.1.7"/>
    </reaction>
</comment>
<dbReference type="SUPFAM" id="SSF54975">
    <property type="entry name" value="Acylphosphatase/BLUF domain-like"/>
    <property type="match status" value="1"/>
</dbReference>
<dbReference type="Proteomes" id="UP000561726">
    <property type="component" value="Unassembled WGS sequence"/>
</dbReference>
<dbReference type="InterPro" id="IPR036046">
    <property type="entry name" value="Acylphosphatase-like_dom_sf"/>
</dbReference>
<dbReference type="OrthoDB" id="3182027at2"/>
<evidence type="ECO:0000256" key="4">
    <source>
        <dbReference type="ARBA" id="ARBA00047645"/>
    </source>
</evidence>
<dbReference type="eggNOG" id="COG1254">
    <property type="taxonomic scope" value="Bacteria"/>
</dbReference>
<feature type="active site" evidence="5">
    <location>
        <position position="36"/>
    </location>
</feature>
<organism evidence="8 10">
    <name type="scientific">Cryobacterium roopkundense</name>
    <dbReference type="NCBI Taxonomy" id="1001240"/>
    <lineage>
        <taxon>Bacteria</taxon>
        <taxon>Bacillati</taxon>
        <taxon>Actinomycetota</taxon>
        <taxon>Actinomycetes</taxon>
        <taxon>Micrococcales</taxon>
        <taxon>Microbacteriaceae</taxon>
        <taxon>Cryobacterium</taxon>
    </lineage>
</organism>
<dbReference type="EMBL" id="JPXF01000012">
    <property type="protein sequence ID" value="KGJ79605.1"/>
    <property type="molecule type" value="Genomic_DNA"/>
</dbReference>
<evidence type="ECO:0000313" key="8">
    <source>
        <dbReference type="EMBL" id="KGJ79605.1"/>
    </source>
</evidence>
<proteinExistence type="inferred from homology"/>